<keyword evidence="10" id="KW-1133">Transmembrane helix</keyword>
<feature type="transmembrane region" description="Helical" evidence="10">
    <location>
        <begin position="59"/>
        <end position="78"/>
    </location>
</feature>
<dbReference type="InterPro" id="IPR036097">
    <property type="entry name" value="HisK_dim/P_sf"/>
</dbReference>
<dbReference type="OrthoDB" id="9785252at2"/>
<keyword evidence="9" id="KW-0067">ATP-binding</keyword>
<dbReference type="InterPro" id="IPR036890">
    <property type="entry name" value="HATPase_C_sf"/>
</dbReference>
<evidence type="ECO:0000313" key="13">
    <source>
        <dbReference type="Proteomes" id="UP000199615"/>
    </source>
</evidence>
<evidence type="ECO:0000256" key="10">
    <source>
        <dbReference type="SAM" id="Phobius"/>
    </source>
</evidence>
<feature type="transmembrane region" description="Helical" evidence="10">
    <location>
        <begin position="163"/>
        <end position="182"/>
    </location>
</feature>
<proteinExistence type="predicted"/>
<comment type="catalytic activity">
    <reaction evidence="1">
        <text>ATP + protein L-histidine = ADP + protein N-phospho-L-histidine.</text>
        <dbReference type="EC" id="2.7.13.3"/>
    </reaction>
</comment>
<evidence type="ECO:0000256" key="4">
    <source>
        <dbReference type="ARBA" id="ARBA00022475"/>
    </source>
</evidence>
<dbReference type="PRINTS" id="PR00344">
    <property type="entry name" value="BCTRLSENSOR"/>
</dbReference>
<dbReference type="PANTHER" id="PTHR44936:SF10">
    <property type="entry name" value="SENSOR PROTEIN RSTB"/>
    <property type="match status" value="1"/>
</dbReference>
<dbReference type="GO" id="GO:0000155">
    <property type="term" value="F:phosphorelay sensor kinase activity"/>
    <property type="evidence" value="ECO:0007669"/>
    <property type="project" value="InterPro"/>
</dbReference>
<organism evidence="12 13">
    <name type="scientific">Rhodopseudomonas pseudopalustris</name>
    <dbReference type="NCBI Taxonomy" id="1513892"/>
    <lineage>
        <taxon>Bacteria</taxon>
        <taxon>Pseudomonadati</taxon>
        <taxon>Pseudomonadota</taxon>
        <taxon>Alphaproteobacteria</taxon>
        <taxon>Hyphomicrobiales</taxon>
        <taxon>Nitrobacteraceae</taxon>
        <taxon>Rhodopseudomonas</taxon>
    </lineage>
</organism>
<dbReference type="GO" id="GO:0005524">
    <property type="term" value="F:ATP binding"/>
    <property type="evidence" value="ECO:0007669"/>
    <property type="project" value="UniProtKB-KW"/>
</dbReference>
<dbReference type="PANTHER" id="PTHR44936">
    <property type="entry name" value="SENSOR PROTEIN CREC"/>
    <property type="match status" value="1"/>
</dbReference>
<evidence type="ECO:0000256" key="2">
    <source>
        <dbReference type="ARBA" id="ARBA00004651"/>
    </source>
</evidence>
<sequence>MLDRSPSIADDKATATLQDKIAPARVRPRLGDDVTLSPAASSPADDATDRKNMSLLIQLRWTAVIGQIVTIGAVHLWLGAPLPVVPMGAVVLGLIALNIGSLAWMRYRVAVSNRDLLIALILDVVALTAQLYLSGGITNPFTSLYLLQVTLGAVLLDSRASWSLVAVVFAAFIWLTGASRPLVLPQAAGDPVNLTVAGMLIGFALNAVLLVVFVTRIHRNLRERDAHLAALRQHAAEQDHIVRMGLLASGAAHELGTPLASVSVILSDWRRMPALTENSELAEDLTEMETSLKRCQSIVTGILVSAGEARGEGSSPTTVAEFLSAIAEEWRNARCKTTLHVVNVFGEDLPIVSDVTLKQAIFNVLDNAFEVSRHWIELVAERDGDDLVLSIIDRGPGFSKDMLTQIGKPYQSSKGRVGGGLGLFLVMNVVRKLGGSMTAENLHNRGAKVKLVLPLKTLAIGDDFD</sequence>
<evidence type="ECO:0000313" key="12">
    <source>
        <dbReference type="EMBL" id="SEP24118.1"/>
    </source>
</evidence>
<feature type="transmembrane region" description="Helical" evidence="10">
    <location>
        <begin position="194"/>
        <end position="214"/>
    </location>
</feature>
<keyword evidence="8 12" id="KW-0418">Kinase</keyword>
<dbReference type="Gene3D" id="3.30.565.10">
    <property type="entry name" value="Histidine kinase-like ATPase, C-terminal domain"/>
    <property type="match status" value="1"/>
</dbReference>
<accession>A0A1H8WAG3</accession>
<dbReference type="InterPro" id="IPR004358">
    <property type="entry name" value="Sig_transdc_His_kin-like_C"/>
</dbReference>
<dbReference type="EC" id="2.7.13.3" evidence="3"/>
<feature type="transmembrane region" description="Helical" evidence="10">
    <location>
        <begin position="116"/>
        <end position="133"/>
    </location>
</feature>
<dbReference type="InterPro" id="IPR003661">
    <property type="entry name" value="HisK_dim/P_dom"/>
</dbReference>
<evidence type="ECO:0000256" key="6">
    <source>
        <dbReference type="ARBA" id="ARBA00022679"/>
    </source>
</evidence>
<name>A0A1H8WAG3_9BRAD</name>
<evidence type="ECO:0000256" key="7">
    <source>
        <dbReference type="ARBA" id="ARBA00022741"/>
    </source>
</evidence>
<dbReference type="Proteomes" id="UP000199615">
    <property type="component" value="Unassembled WGS sequence"/>
</dbReference>
<dbReference type="GO" id="GO:0005886">
    <property type="term" value="C:plasma membrane"/>
    <property type="evidence" value="ECO:0007669"/>
    <property type="project" value="UniProtKB-SubCell"/>
</dbReference>
<evidence type="ECO:0000256" key="1">
    <source>
        <dbReference type="ARBA" id="ARBA00000085"/>
    </source>
</evidence>
<keyword evidence="10" id="KW-0812">Transmembrane</keyword>
<keyword evidence="10" id="KW-0472">Membrane</keyword>
<dbReference type="InterPro" id="IPR050980">
    <property type="entry name" value="2C_sensor_his_kinase"/>
</dbReference>
<evidence type="ECO:0000256" key="5">
    <source>
        <dbReference type="ARBA" id="ARBA00022553"/>
    </source>
</evidence>
<evidence type="ECO:0000259" key="11">
    <source>
        <dbReference type="PROSITE" id="PS50109"/>
    </source>
</evidence>
<keyword evidence="6" id="KW-0808">Transferase</keyword>
<keyword evidence="4" id="KW-1003">Cell membrane</keyword>
<dbReference type="EMBL" id="FODT01000011">
    <property type="protein sequence ID" value="SEP24118.1"/>
    <property type="molecule type" value="Genomic_DNA"/>
</dbReference>
<evidence type="ECO:0000256" key="3">
    <source>
        <dbReference type="ARBA" id="ARBA00012438"/>
    </source>
</evidence>
<dbReference type="SUPFAM" id="SSF55874">
    <property type="entry name" value="ATPase domain of HSP90 chaperone/DNA topoisomerase II/histidine kinase"/>
    <property type="match status" value="1"/>
</dbReference>
<comment type="subcellular location">
    <subcellularLocation>
        <location evidence="2">Cell membrane</location>
        <topology evidence="2">Multi-pass membrane protein</topology>
    </subcellularLocation>
</comment>
<dbReference type="Pfam" id="PF02518">
    <property type="entry name" value="HATPase_c"/>
    <property type="match status" value="1"/>
</dbReference>
<dbReference type="Gene3D" id="1.10.287.130">
    <property type="match status" value="1"/>
</dbReference>
<protein>
    <recommendedName>
        <fullName evidence="3">histidine kinase</fullName>
        <ecNumber evidence="3">2.7.13.3</ecNumber>
    </recommendedName>
</protein>
<feature type="domain" description="Histidine kinase" evidence="11">
    <location>
        <begin position="250"/>
        <end position="457"/>
    </location>
</feature>
<evidence type="ECO:0000256" key="8">
    <source>
        <dbReference type="ARBA" id="ARBA00022777"/>
    </source>
</evidence>
<reference evidence="13" key="1">
    <citation type="submission" date="2016-10" db="EMBL/GenBank/DDBJ databases">
        <authorList>
            <person name="Varghese N."/>
            <person name="Submissions S."/>
        </authorList>
    </citation>
    <scope>NUCLEOTIDE SEQUENCE [LARGE SCALE GENOMIC DNA]</scope>
    <source>
        <strain evidence="13">DSM 123</strain>
    </source>
</reference>
<gene>
    <name evidence="12" type="ORF">SAMN05444123_111114</name>
</gene>
<dbReference type="RefSeq" id="WP_092685830.1">
    <property type="nucleotide sequence ID" value="NZ_FODT01000011.1"/>
</dbReference>
<dbReference type="InterPro" id="IPR003594">
    <property type="entry name" value="HATPase_dom"/>
</dbReference>
<dbReference type="CDD" id="cd00082">
    <property type="entry name" value="HisKA"/>
    <property type="match status" value="1"/>
</dbReference>
<dbReference type="InterPro" id="IPR005467">
    <property type="entry name" value="His_kinase_dom"/>
</dbReference>
<dbReference type="PROSITE" id="PS50109">
    <property type="entry name" value="HIS_KIN"/>
    <property type="match status" value="1"/>
</dbReference>
<keyword evidence="13" id="KW-1185">Reference proteome</keyword>
<evidence type="ECO:0000256" key="9">
    <source>
        <dbReference type="ARBA" id="ARBA00022840"/>
    </source>
</evidence>
<dbReference type="SMART" id="SM00387">
    <property type="entry name" value="HATPase_c"/>
    <property type="match status" value="1"/>
</dbReference>
<feature type="transmembrane region" description="Helical" evidence="10">
    <location>
        <begin position="84"/>
        <end position="104"/>
    </location>
</feature>
<dbReference type="SUPFAM" id="SSF47384">
    <property type="entry name" value="Homodimeric domain of signal transducing histidine kinase"/>
    <property type="match status" value="1"/>
</dbReference>
<keyword evidence="7" id="KW-0547">Nucleotide-binding</keyword>
<keyword evidence="5" id="KW-0597">Phosphoprotein</keyword>
<dbReference type="AlphaFoldDB" id="A0A1H8WAG3"/>